<protein>
    <submittedName>
        <fullName evidence="1">Uncharacterized protein</fullName>
    </submittedName>
</protein>
<name>A0AAV8Y159_9CUCU</name>
<comment type="caution">
    <text evidence="1">The sequence shown here is derived from an EMBL/GenBank/DDBJ whole genome shotgun (WGS) entry which is preliminary data.</text>
</comment>
<sequence length="160" mass="18846">MAVFFGFRWFHSTFLSKVRLRGEMTVDRMVLIMYYWLSQTLPEAVQRGLSLSTETAVYWYGFCRNVACAIAWHDFTPIGGNGDVVEVDESHLFKRKYNVGRLTQWRHVWVVGDHVPSHKEKFETFLRDVKRAYPGVEKTAMKNRYEDILECDCHELVSKE</sequence>
<evidence type="ECO:0000313" key="1">
    <source>
        <dbReference type="EMBL" id="KAJ8945134.1"/>
    </source>
</evidence>
<dbReference type="Proteomes" id="UP001162162">
    <property type="component" value="Unassembled WGS sequence"/>
</dbReference>
<organism evidence="1 2">
    <name type="scientific">Aromia moschata</name>
    <dbReference type="NCBI Taxonomy" id="1265417"/>
    <lineage>
        <taxon>Eukaryota</taxon>
        <taxon>Metazoa</taxon>
        <taxon>Ecdysozoa</taxon>
        <taxon>Arthropoda</taxon>
        <taxon>Hexapoda</taxon>
        <taxon>Insecta</taxon>
        <taxon>Pterygota</taxon>
        <taxon>Neoptera</taxon>
        <taxon>Endopterygota</taxon>
        <taxon>Coleoptera</taxon>
        <taxon>Polyphaga</taxon>
        <taxon>Cucujiformia</taxon>
        <taxon>Chrysomeloidea</taxon>
        <taxon>Cerambycidae</taxon>
        <taxon>Cerambycinae</taxon>
        <taxon>Callichromatini</taxon>
        <taxon>Aromia</taxon>
    </lineage>
</organism>
<proteinExistence type="predicted"/>
<dbReference type="AlphaFoldDB" id="A0AAV8Y159"/>
<reference evidence="1" key="1">
    <citation type="journal article" date="2023" name="Insect Mol. Biol.">
        <title>Genome sequencing provides insights into the evolution of gene families encoding plant cell wall-degrading enzymes in longhorned beetles.</title>
        <authorList>
            <person name="Shin N.R."/>
            <person name="Okamura Y."/>
            <person name="Kirsch R."/>
            <person name="Pauchet Y."/>
        </authorList>
    </citation>
    <scope>NUCLEOTIDE SEQUENCE</scope>
    <source>
        <strain evidence="1">AMC_N1</strain>
    </source>
</reference>
<accession>A0AAV8Y159</accession>
<dbReference type="EMBL" id="JAPWTK010000227">
    <property type="protein sequence ID" value="KAJ8945134.1"/>
    <property type="molecule type" value="Genomic_DNA"/>
</dbReference>
<keyword evidence="2" id="KW-1185">Reference proteome</keyword>
<evidence type="ECO:0000313" key="2">
    <source>
        <dbReference type="Proteomes" id="UP001162162"/>
    </source>
</evidence>
<gene>
    <name evidence="1" type="ORF">NQ318_001599</name>
</gene>